<comment type="caution">
    <text evidence="1">The sequence shown here is derived from an EMBL/GenBank/DDBJ whole genome shotgun (WGS) entry which is preliminary data.</text>
</comment>
<dbReference type="Proteomes" id="UP000323876">
    <property type="component" value="Unassembled WGS sequence"/>
</dbReference>
<accession>A0A5N0DJC4</accession>
<organism evidence="1 2">
    <name type="scientific">Nocardia colli</name>
    <dbReference type="NCBI Taxonomy" id="2545717"/>
    <lineage>
        <taxon>Bacteria</taxon>
        <taxon>Bacillati</taxon>
        <taxon>Actinomycetota</taxon>
        <taxon>Actinomycetes</taxon>
        <taxon>Mycobacteriales</taxon>
        <taxon>Nocardiaceae</taxon>
        <taxon>Nocardia</taxon>
    </lineage>
</organism>
<evidence type="ECO:0000313" key="1">
    <source>
        <dbReference type="EMBL" id="KAA8877178.1"/>
    </source>
</evidence>
<dbReference type="AlphaFoldDB" id="A0A5N0DJC4"/>
<proteinExistence type="predicted"/>
<keyword evidence="2" id="KW-1185">Reference proteome</keyword>
<reference evidence="1 2" key="1">
    <citation type="submission" date="2019-09" db="EMBL/GenBank/DDBJ databases">
        <authorList>
            <person name="Wang X."/>
        </authorList>
    </citation>
    <scope>NUCLEOTIDE SEQUENCE [LARGE SCALE GENOMIC DNA]</scope>
    <source>
        <strain evidence="1 2">CICC 11023</strain>
    </source>
</reference>
<gene>
    <name evidence="1" type="ORF">F3087_45690</name>
</gene>
<sequence>MDYWIFESRAVGHADANGGFVFDRDPEDALIGDPPLFLVRADLADELTDYGYRSAPITQSIARDSAIPQPPTYLRLDTAGRSPGIDDAALTADGKLVVSNAFLALVLPFGIDTSADFLAWKGSEGEHR</sequence>
<dbReference type="EMBL" id="VXLC01000065">
    <property type="protein sequence ID" value="KAA8877178.1"/>
    <property type="molecule type" value="Genomic_DNA"/>
</dbReference>
<evidence type="ECO:0000313" key="2">
    <source>
        <dbReference type="Proteomes" id="UP000323876"/>
    </source>
</evidence>
<name>A0A5N0DJC4_9NOCA</name>
<dbReference type="RefSeq" id="WP_150408475.1">
    <property type="nucleotide sequence ID" value="NZ_VXLC01000065.1"/>
</dbReference>
<protein>
    <submittedName>
        <fullName evidence="1">Uncharacterized protein</fullName>
    </submittedName>
</protein>